<evidence type="ECO:0000256" key="1">
    <source>
        <dbReference type="ARBA" id="ARBA00022857"/>
    </source>
</evidence>
<gene>
    <name evidence="4" type="ORF">I7412_27240</name>
</gene>
<dbReference type="RefSeq" id="WP_203002868.1">
    <property type="nucleotide sequence ID" value="NZ_JADWYU010000145.1"/>
</dbReference>
<sequence length="305" mass="31413">MQALVYDPDQPAGLRLAEVAEPVPGPGQALVEVRAFSLNFGELAYRAGRASPGEVHGWDAAGIVVSAAEDGSGPAAGTPVVTFGWDGAWARRRAVSTAELAVLPVGLDPGAAAALPVAGVTALRAVRRLGSVLGRRVLITGASGGVGRFAVQLAARAGAEVVASVGSPARGEGLGQLGAAEIVIGPEQVTGPVHGVLDNVGGQQLAEAFALLEAGGVLLSIGKASGQPTIIDFERERHRSGERRIEPFVMDPGLAEDLAYLVRLLDRGELDPQIGWRGPWQRTPEAAEALLSRRVTGKAVLDIPH</sequence>
<dbReference type="EMBL" id="JAEACQ010000254">
    <property type="protein sequence ID" value="MBL7630789.1"/>
    <property type="molecule type" value="Genomic_DNA"/>
</dbReference>
<dbReference type="InterPro" id="IPR011032">
    <property type="entry name" value="GroES-like_sf"/>
</dbReference>
<dbReference type="Proteomes" id="UP000604475">
    <property type="component" value="Unassembled WGS sequence"/>
</dbReference>
<evidence type="ECO:0000313" key="4">
    <source>
        <dbReference type="EMBL" id="MBL7630789.1"/>
    </source>
</evidence>
<evidence type="ECO:0000256" key="2">
    <source>
        <dbReference type="ARBA" id="ARBA00023002"/>
    </source>
</evidence>
<keyword evidence="1" id="KW-0521">NADP</keyword>
<dbReference type="Pfam" id="PF13602">
    <property type="entry name" value="ADH_zinc_N_2"/>
    <property type="match status" value="1"/>
</dbReference>
<dbReference type="InterPro" id="IPR013154">
    <property type="entry name" value="ADH-like_N"/>
</dbReference>
<evidence type="ECO:0000313" key="5">
    <source>
        <dbReference type="Proteomes" id="UP000604475"/>
    </source>
</evidence>
<keyword evidence="2" id="KW-0560">Oxidoreductase</keyword>
<dbReference type="CDD" id="cd08270">
    <property type="entry name" value="MDR4"/>
    <property type="match status" value="1"/>
</dbReference>
<dbReference type="Gene3D" id="3.40.50.720">
    <property type="entry name" value="NAD(P)-binding Rossmann-like Domain"/>
    <property type="match status" value="1"/>
</dbReference>
<evidence type="ECO:0000259" key="3">
    <source>
        <dbReference type="SMART" id="SM00829"/>
    </source>
</evidence>
<keyword evidence="5" id="KW-1185">Reference proteome</keyword>
<dbReference type="PANTHER" id="PTHR48106">
    <property type="entry name" value="QUINONE OXIDOREDUCTASE PIG3-RELATED"/>
    <property type="match status" value="1"/>
</dbReference>
<comment type="caution">
    <text evidence="4">The sequence shown here is derived from an EMBL/GenBank/DDBJ whole genome shotgun (WGS) entry which is preliminary data.</text>
</comment>
<dbReference type="InterPro" id="IPR036291">
    <property type="entry name" value="NAD(P)-bd_dom_sf"/>
</dbReference>
<dbReference type="GO" id="GO:0070402">
    <property type="term" value="F:NADPH binding"/>
    <property type="evidence" value="ECO:0007669"/>
    <property type="project" value="TreeGrafter"/>
</dbReference>
<reference evidence="4" key="1">
    <citation type="submission" date="2020-12" db="EMBL/GenBank/DDBJ databases">
        <title>Genomic characterization of non-nitrogen-fixing Frankia strains.</title>
        <authorList>
            <person name="Carlos-Shanley C."/>
            <person name="Guerra T."/>
            <person name="Hahn D."/>
        </authorList>
    </citation>
    <scope>NUCLEOTIDE SEQUENCE</scope>
    <source>
        <strain evidence="4">CN6</strain>
    </source>
</reference>
<dbReference type="SUPFAM" id="SSF51735">
    <property type="entry name" value="NAD(P)-binding Rossmann-fold domains"/>
    <property type="match status" value="1"/>
</dbReference>
<dbReference type="SMART" id="SM00829">
    <property type="entry name" value="PKS_ER"/>
    <property type="match status" value="1"/>
</dbReference>
<feature type="domain" description="Enoyl reductase (ER)" evidence="3">
    <location>
        <begin position="9"/>
        <end position="301"/>
    </location>
</feature>
<dbReference type="SUPFAM" id="SSF50129">
    <property type="entry name" value="GroES-like"/>
    <property type="match status" value="1"/>
</dbReference>
<accession>A0A937RP08</accession>
<dbReference type="GO" id="GO:0016651">
    <property type="term" value="F:oxidoreductase activity, acting on NAD(P)H"/>
    <property type="evidence" value="ECO:0007669"/>
    <property type="project" value="TreeGrafter"/>
</dbReference>
<dbReference type="Gene3D" id="3.90.180.10">
    <property type="entry name" value="Medium-chain alcohol dehydrogenases, catalytic domain"/>
    <property type="match status" value="1"/>
</dbReference>
<name>A0A937RP08_9ACTN</name>
<protein>
    <submittedName>
        <fullName evidence="4">Zinc-binding dehydrogenase</fullName>
    </submittedName>
</protein>
<organism evidence="4 5">
    <name type="scientific">Frankia nepalensis</name>
    <dbReference type="NCBI Taxonomy" id="1836974"/>
    <lineage>
        <taxon>Bacteria</taxon>
        <taxon>Bacillati</taxon>
        <taxon>Actinomycetota</taxon>
        <taxon>Actinomycetes</taxon>
        <taxon>Frankiales</taxon>
        <taxon>Frankiaceae</taxon>
        <taxon>Frankia</taxon>
    </lineage>
</organism>
<dbReference type="InterPro" id="IPR020843">
    <property type="entry name" value="ER"/>
</dbReference>
<dbReference type="PANTHER" id="PTHR48106:SF18">
    <property type="entry name" value="QUINONE OXIDOREDUCTASE PIG3"/>
    <property type="match status" value="1"/>
</dbReference>
<dbReference type="AlphaFoldDB" id="A0A937RP08"/>
<dbReference type="Pfam" id="PF08240">
    <property type="entry name" value="ADH_N"/>
    <property type="match status" value="1"/>
</dbReference>
<proteinExistence type="predicted"/>